<sequence length="89" mass="9831">MTTLPPWSCKRNTSPASPCLSLFVFVIQLTNSEWPVAKLFSRRKDVRLQSQVCMAPFHDDACVGSILYLPLSVGSASVFVCLLVLLSLE</sequence>
<dbReference type="EMBL" id="KV442028">
    <property type="protein sequence ID" value="OAQ31659.1"/>
    <property type="molecule type" value="Genomic_DNA"/>
</dbReference>
<keyword evidence="3" id="KW-1185">Reference proteome</keyword>
<organism evidence="2 3">
    <name type="scientific">Linnemannia elongata AG-77</name>
    <dbReference type="NCBI Taxonomy" id="1314771"/>
    <lineage>
        <taxon>Eukaryota</taxon>
        <taxon>Fungi</taxon>
        <taxon>Fungi incertae sedis</taxon>
        <taxon>Mucoromycota</taxon>
        <taxon>Mortierellomycotina</taxon>
        <taxon>Mortierellomycetes</taxon>
        <taxon>Mortierellales</taxon>
        <taxon>Mortierellaceae</taxon>
        <taxon>Linnemannia</taxon>
    </lineage>
</organism>
<evidence type="ECO:0000313" key="2">
    <source>
        <dbReference type="EMBL" id="OAQ31659.1"/>
    </source>
</evidence>
<dbReference type="AlphaFoldDB" id="A0A197K5D3"/>
<accession>A0A197K5D3</accession>
<evidence type="ECO:0000256" key="1">
    <source>
        <dbReference type="SAM" id="Phobius"/>
    </source>
</evidence>
<feature type="transmembrane region" description="Helical" evidence="1">
    <location>
        <begin position="66"/>
        <end position="88"/>
    </location>
</feature>
<keyword evidence="1" id="KW-0472">Membrane</keyword>
<evidence type="ECO:0000313" key="3">
    <source>
        <dbReference type="Proteomes" id="UP000078512"/>
    </source>
</evidence>
<gene>
    <name evidence="2" type="ORF">K457DRAFT_348335</name>
</gene>
<keyword evidence="1" id="KW-0812">Transmembrane</keyword>
<reference evidence="2 3" key="1">
    <citation type="submission" date="2016-05" db="EMBL/GenBank/DDBJ databases">
        <title>Genome sequencing reveals origins of a unique bacterial endosymbiosis in the earliest lineages of terrestrial Fungi.</title>
        <authorList>
            <consortium name="DOE Joint Genome Institute"/>
            <person name="Uehling J."/>
            <person name="Gryganskyi A."/>
            <person name="Hameed K."/>
            <person name="Tschaplinski T."/>
            <person name="Misztal P."/>
            <person name="Wu S."/>
            <person name="Desiro A."/>
            <person name="Vande Pol N."/>
            <person name="Du Z.-Y."/>
            <person name="Zienkiewicz A."/>
            <person name="Zienkiewicz K."/>
            <person name="Morin E."/>
            <person name="Tisserant E."/>
            <person name="Splivallo R."/>
            <person name="Hainaut M."/>
            <person name="Henrissat B."/>
            <person name="Ohm R."/>
            <person name="Kuo A."/>
            <person name="Yan J."/>
            <person name="Lipzen A."/>
            <person name="Nolan M."/>
            <person name="Labutti K."/>
            <person name="Barry K."/>
            <person name="Goldstein A."/>
            <person name="Labbe J."/>
            <person name="Schadt C."/>
            <person name="Tuskan G."/>
            <person name="Grigoriev I."/>
            <person name="Martin F."/>
            <person name="Vilgalys R."/>
            <person name="Bonito G."/>
        </authorList>
    </citation>
    <scope>NUCLEOTIDE SEQUENCE [LARGE SCALE GENOMIC DNA]</scope>
    <source>
        <strain evidence="2 3">AG-77</strain>
    </source>
</reference>
<dbReference type="Proteomes" id="UP000078512">
    <property type="component" value="Unassembled WGS sequence"/>
</dbReference>
<name>A0A197K5D3_9FUNG</name>
<protein>
    <submittedName>
        <fullName evidence="2">Uncharacterized protein</fullName>
    </submittedName>
</protein>
<keyword evidence="1" id="KW-1133">Transmembrane helix</keyword>
<proteinExistence type="predicted"/>